<protein>
    <recommendedName>
        <fullName evidence="4">Transposase</fullName>
    </recommendedName>
</protein>
<evidence type="ECO:0000313" key="2">
    <source>
        <dbReference type="EMBL" id="MFD2312412.1"/>
    </source>
</evidence>
<keyword evidence="3" id="KW-1185">Reference proteome</keyword>
<dbReference type="PANTHER" id="PTHR34322:SF2">
    <property type="entry name" value="TRANSPOSASE IS200-LIKE DOMAIN-CONTAINING PROTEIN"/>
    <property type="match status" value="1"/>
</dbReference>
<dbReference type="Proteomes" id="UP001597425">
    <property type="component" value="Unassembled WGS sequence"/>
</dbReference>
<evidence type="ECO:0000256" key="1">
    <source>
        <dbReference type="SAM" id="MobiDB-lite"/>
    </source>
</evidence>
<organism evidence="2 3">
    <name type="scientific">Microbulbifer halophilus</name>
    <dbReference type="NCBI Taxonomy" id="453963"/>
    <lineage>
        <taxon>Bacteria</taxon>
        <taxon>Pseudomonadati</taxon>
        <taxon>Pseudomonadota</taxon>
        <taxon>Gammaproteobacteria</taxon>
        <taxon>Cellvibrionales</taxon>
        <taxon>Microbulbiferaceae</taxon>
        <taxon>Microbulbifer</taxon>
    </lineage>
</organism>
<feature type="region of interest" description="Disordered" evidence="1">
    <location>
        <begin position="1"/>
        <end position="25"/>
    </location>
</feature>
<gene>
    <name evidence="2" type="ORF">ACFSKX_18495</name>
</gene>
<accession>A0ABW5EGQ1</accession>
<dbReference type="PANTHER" id="PTHR34322">
    <property type="entry name" value="TRANSPOSASE, Y1_TNP DOMAIN-CONTAINING"/>
    <property type="match status" value="1"/>
</dbReference>
<reference evidence="3" key="1">
    <citation type="journal article" date="2019" name="Int. J. Syst. Evol. Microbiol.">
        <title>The Global Catalogue of Microorganisms (GCM) 10K type strain sequencing project: providing services to taxonomists for standard genome sequencing and annotation.</title>
        <authorList>
            <consortium name="The Broad Institute Genomics Platform"/>
            <consortium name="The Broad Institute Genome Sequencing Center for Infectious Disease"/>
            <person name="Wu L."/>
            <person name="Ma J."/>
        </authorList>
    </citation>
    <scope>NUCLEOTIDE SEQUENCE [LARGE SCALE GENOMIC DNA]</scope>
    <source>
        <strain evidence="3">KCTC 12848</strain>
    </source>
</reference>
<name>A0ABW5EGQ1_9GAMM</name>
<comment type="caution">
    <text evidence="2">The sequence shown here is derived from an EMBL/GenBank/DDBJ whole genome shotgun (WGS) entry which is preliminary data.</text>
</comment>
<evidence type="ECO:0000313" key="3">
    <source>
        <dbReference type="Proteomes" id="UP001597425"/>
    </source>
</evidence>
<dbReference type="RefSeq" id="WP_265723232.1">
    <property type="nucleotide sequence ID" value="NZ_JAPIVK010000042.1"/>
</dbReference>
<dbReference type="EMBL" id="JBHUJD010000041">
    <property type="protein sequence ID" value="MFD2312412.1"/>
    <property type="molecule type" value="Genomic_DNA"/>
</dbReference>
<evidence type="ECO:0008006" key="4">
    <source>
        <dbReference type="Google" id="ProtNLM"/>
    </source>
</evidence>
<sequence length="134" mass="15214">MPETSEHTSIKKRIEAAKEGQQPASLFPFAGNPRSAIPEGLPLGLQDYLELVDWSGRCLREDKRGAIDQKAPPILERLQIDPRHWLYLNRNFESRFRSLVGAAHSVRAACEHLGKRWAHGIRDCERYFSPPPAS</sequence>
<proteinExistence type="predicted"/>
<feature type="compositionally biased region" description="Basic and acidic residues" evidence="1">
    <location>
        <begin position="1"/>
        <end position="18"/>
    </location>
</feature>